<organism evidence="5 6">
    <name type="scientific">Halalkalibacillus sediminis</name>
    <dbReference type="NCBI Taxonomy" id="2018042"/>
    <lineage>
        <taxon>Bacteria</taxon>
        <taxon>Bacillati</taxon>
        <taxon>Bacillota</taxon>
        <taxon>Bacilli</taxon>
        <taxon>Bacillales</taxon>
        <taxon>Bacillaceae</taxon>
        <taxon>Halalkalibacillus</taxon>
    </lineage>
</organism>
<dbReference type="CDD" id="cd03230">
    <property type="entry name" value="ABC_DR_subfamily_A"/>
    <property type="match status" value="1"/>
</dbReference>
<reference evidence="5 6" key="1">
    <citation type="submission" date="2017-06" db="EMBL/GenBank/DDBJ databases">
        <title>the draft geome sequence of Illustriluteabacillus marina B3227.</title>
        <authorList>
            <person name="He R.-H."/>
            <person name="Du Z.-J."/>
        </authorList>
    </citation>
    <scope>NUCLEOTIDE SEQUENCE [LARGE SCALE GENOMIC DNA]</scope>
    <source>
        <strain evidence="5 6">B3227</strain>
    </source>
</reference>
<name>A0A2I0QTH0_9BACI</name>
<keyword evidence="3 5" id="KW-0067">ATP-binding</keyword>
<protein>
    <submittedName>
        <fullName evidence="5">ABC transporter ATP-binding protein</fullName>
    </submittedName>
</protein>
<sequence>MSVLKVHINEAGYKTNEIVIKDIKFEIKPGELVGLLGPNGAGKSTTIKGLIGTLEYINGTIEFDQDERRYAYIPEQPVFYDDLTMWEHFQFTASVCGMTDSEMEKRVGELLKIFRLGEVKHHLPRTFSKGMQQKLMIILAFLVRPSLYIIDEPFVGLDPRAIRDFLKLLEAERENGASVLMSTHVLDTAERICDRFLLIAYGEMIANGDMKELQEMLNLPDAALFDCFEQLLEDNDHD</sequence>
<dbReference type="EMBL" id="PJNH01000002">
    <property type="protein sequence ID" value="PKR77598.1"/>
    <property type="molecule type" value="Genomic_DNA"/>
</dbReference>
<dbReference type="OrthoDB" id="9804819at2"/>
<keyword evidence="6" id="KW-1185">Reference proteome</keyword>
<evidence type="ECO:0000313" key="6">
    <source>
        <dbReference type="Proteomes" id="UP000243524"/>
    </source>
</evidence>
<dbReference type="InterPro" id="IPR027417">
    <property type="entry name" value="P-loop_NTPase"/>
</dbReference>
<dbReference type="GO" id="GO:0016887">
    <property type="term" value="F:ATP hydrolysis activity"/>
    <property type="evidence" value="ECO:0007669"/>
    <property type="project" value="InterPro"/>
</dbReference>
<feature type="domain" description="ABC transporter" evidence="4">
    <location>
        <begin position="3"/>
        <end position="226"/>
    </location>
</feature>
<dbReference type="InterPro" id="IPR003439">
    <property type="entry name" value="ABC_transporter-like_ATP-bd"/>
</dbReference>
<dbReference type="PANTHER" id="PTHR42939">
    <property type="entry name" value="ABC TRANSPORTER ATP-BINDING PROTEIN ALBC-RELATED"/>
    <property type="match status" value="1"/>
</dbReference>
<gene>
    <name evidence="5" type="ORF">CEY16_06570</name>
</gene>
<dbReference type="InterPro" id="IPR017871">
    <property type="entry name" value="ABC_transporter-like_CS"/>
</dbReference>
<proteinExistence type="predicted"/>
<comment type="caution">
    <text evidence="5">The sequence shown here is derived from an EMBL/GenBank/DDBJ whole genome shotgun (WGS) entry which is preliminary data.</text>
</comment>
<dbReference type="InterPro" id="IPR003593">
    <property type="entry name" value="AAA+_ATPase"/>
</dbReference>
<keyword evidence="1" id="KW-0813">Transport</keyword>
<evidence type="ECO:0000256" key="1">
    <source>
        <dbReference type="ARBA" id="ARBA00022448"/>
    </source>
</evidence>
<dbReference type="InterPro" id="IPR051782">
    <property type="entry name" value="ABC_Transporter_VariousFunc"/>
</dbReference>
<dbReference type="PANTHER" id="PTHR42939:SF2">
    <property type="entry name" value="ABC-TYPE TRANSPORTER ATP-BINDING PROTEIN ECSA"/>
    <property type="match status" value="1"/>
</dbReference>
<dbReference type="Gene3D" id="3.40.50.300">
    <property type="entry name" value="P-loop containing nucleotide triphosphate hydrolases"/>
    <property type="match status" value="1"/>
</dbReference>
<evidence type="ECO:0000256" key="3">
    <source>
        <dbReference type="ARBA" id="ARBA00022840"/>
    </source>
</evidence>
<dbReference type="AlphaFoldDB" id="A0A2I0QTH0"/>
<keyword evidence="2" id="KW-0547">Nucleotide-binding</keyword>
<dbReference type="SUPFAM" id="SSF52540">
    <property type="entry name" value="P-loop containing nucleoside triphosphate hydrolases"/>
    <property type="match status" value="1"/>
</dbReference>
<dbReference type="Proteomes" id="UP000243524">
    <property type="component" value="Unassembled WGS sequence"/>
</dbReference>
<dbReference type="SMART" id="SM00382">
    <property type="entry name" value="AAA"/>
    <property type="match status" value="1"/>
</dbReference>
<dbReference type="PROSITE" id="PS50893">
    <property type="entry name" value="ABC_TRANSPORTER_2"/>
    <property type="match status" value="1"/>
</dbReference>
<evidence type="ECO:0000256" key="2">
    <source>
        <dbReference type="ARBA" id="ARBA00022741"/>
    </source>
</evidence>
<evidence type="ECO:0000313" key="5">
    <source>
        <dbReference type="EMBL" id="PKR77598.1"/>
    </source>
</evidence>
<accession>A0A2I0QTH0</accession>
<evidence type="ECO:0000259" key="4">
    <source>
        <dbReference type="PROSITE" id="PS50893"/>
    </source>
</evidence>
<dbReference type="Pfam" id="PF00005">
    <property type="entry name" value="ABC_tran"/>
    <property type="match status" value="1"/>
</dbReference>
<dbReference type="RefSeq" id="WP_101331206.1">
    <property type="nucleotide sequence ID" value="NZ_PJNH01000002.1"/>
</dbReference>
<dbReference type="PROSITE" id="PS00211">
    <property type="entry name" value="ABC_TRANSPORTER_1"/>
    <property type="match status" value="1"/>
</dbReference>
<dbReference type="GO" id="GO:0005524">
    <property type="term" value="F:ATP binding"/>
    <property type="evidence" value="ECO:0007669"/>
    <property type="project" value="UniProtKB-KW"/>
</dbReference>